<gene>
    <name evidence="16" type="primary">phoR_2</name>
    <name evidence="16" type="ORF">AULFYP135_01906</name>
</gene>
<dbReference type="InterPro" id="IPR036890">
    <property type="entry name" value="HATPase_C_sf"/>
</dbReference>
<dbReference type="CDD" id="cd00082">
    <property type="entry name" value="HisKA"/>
    <property type="match status" value="1"/>
</dbReference>
<dbReference type="SUPFAM" id="SSF47384">
    <property type="entry name" value="Homodimeric domain of signal transducing histidine kinase"/>
    <property type="match status" value="1"/>
</dbReference>
<feature type="domain" description="Histidine kinase" evidence="15">
    <location>
        <begin position="490"/>
        <end position="704"/>
    </location>
</feature>
<dbReference type="InterPro" id="IPR003594">
    <property type="entry name" value="HATPase_dom"/>
</dbReference>
<dbReference type="InterPro" id="IPR050398">
    <property type="entry name" value="HssS/ArlS-like"/>
</dbReference>
<reference evidence="16" key="1">
    <citation type="submission" date="2019-11" db="EMBL/GenBank/DDBJ databases">
        <authorList>
            <person name="Feng L."/>
        </authorList>
    </citation>
    <scope>NUCLEOTIDE SEQUENCE</scope>
    <source>
        <strain evidence="16">AundefinedLFYP135</strain>
    </source>
</reference>
<organism evidence="16">
    <name type="scientific">uncultured Anaerotruncus sp</name>
    <dbReference type="NCBI Taxonomy" id="905011"/>
    <lineage>
        <taxon>Bacteria</taxon>
        <taxon>Bacillati</taxon>
        <taxon>Bacillota</taxon>
        <taxon>Clostridia</taxon>
        <taxon>Eubacteriales</taxon>
        <taxon>Oscillospiraceae</taxon>
        <taxon>Anaerotruncus</taxon>
        <taxon>environmental samples</taxon>
    </lineage>
</organism>
<proteinExistence type="predicted"/>
<evidence type="ECO:0000256" key="2">
    <source>
        <dbReference type="ARBA" id="ARBA00004651"/>
    </source>
</evidence>
<evidence type="ECO:0000256" key="5">
    <source>
        <dbReference type="ARBA" id="ARBA00022553"/>
    </source>
</evidence>
<dbReference type="InterPro" id="IPR005467">
    <property type="entry name" value="His_kinase_dom"/>
</dbReference>
<evidence type="ECO:0000256" key="12">
    <source>
        <dbReference type="ARBA" id="ARBA00023012"/>
    </source>
</evidence>
<dbReference type="SMART" id="SM00387">
    <property type="entry name" value="HATPase_c"/>
    <property type="match status" value="1"/>
</dbReference>
<dbReference type="GO" id="GO:0005886">
    <property type="term" value="C:plasma membrane"/>
    <property type="evidence" value="ECO:0007669"/>
    <property type="project" value="UniProtKB-SubCell"/>
</dbReference>
<evidence type="ECO:0000256" key="6">
    <source>
        <dbReference type="ARBA" id="ARBA00022679"/>
    </source>
</evidence>
<keyword evidence="5" id="KW-0597">Phosphoprotein</keyword>
<evidence type="ECO:0000256" key="9">
    <source>
        <dbReference type="ARBA" id="ARBA00022777"/>
    </source>
</evidence>
<evidence type="ECO:0000259" key="15">
    <source>
        <dbReference type="PROSITE" id="PS50109"/>
    </source>
</evidence>
<sequence>MNTQQTGRRSAFLPAVAWMAGISLLIVSLFGCLHISGMGYLSNWFLSTPSLYIIEANVQNALDTIWGNQVLVPDGAQEYSFGQVEVSTQPAPPTIQIRGTTISDYQEYSGSFQYIAYSSIYQAVSSNTSIYNPQQFLQEYQDGSAILIELKNGTYQVTIPNYQPTLWEQVQMLFGLAQRDGLAEEQEAALANRLQHNTYVRDSGASGRNIRDAYLLFCVPLVPTGAGRLTQVYTGYLSGRGSILNLTGLCAAAGAGLVAVAMAGRKRLWILHQRMAQKSSRVFAEVKVVWLIFTAGWLYTLVGELSSYWNSDAIRWFLVYFWLCYPMLCELFLQREGFLKRNTVSSIKGMWHRGQLKYRFGRRMRNQLLFLIFSEGALIFFGGLFFVTAITTSNFGSFVCDFFFLLCLGMGILLPVLYLRSYTGTLKQFEAIIDQVERIREGDFSHPLEFTEDQILYPAADSLNYVQNGMRRAVDEQVRSEKMKVELITNVSHDLKTPLTSIINYADLLSKEDLTPDYANDYVRILKQKADRLKTLVQDLFDISKANSGEIRIQKNKIDVQELLEQTIAELDNRISQSGLSVKTEFPAQRLWILADGHRIHRVFENLVVNALNYSLAGSRVYVSLSAEENWVKIAFKNVAGYEMNFSADEITERFVRGDSSRTTEGSGLGLAIVKSFVALHEGEFAVSIDGDLFKATVLLPRFVPKDDLESPSKEGPLTVGKE</sequence>
<dbReference type="InterPro" id="IPR036097">
    <property type="entry name" value="HisK_dim/P_sf"/>
</dbReference>
<dbReference type="PANTHER" id="PTHR45528">
    <property type="entry name" value="SENSOR HISTIDINE KINASE CPXA"/>
    <property type="match status" value="1"/>
</dbReference>
<dbReference type="GO" id="GO:0005524">
    <property type="term" value="F:ATP binding"/>
    <property type="evidence" value="ECO:0007669"/>
    <property type="project" value="UniProtKB-KW"/>
</dbReference>
<dbReference type="AlphaFoldDB" id="A0A6N2UDD7"/>
<evidence type="ECO:0000313" key="16">
    <source>
        <dbReference type="EMBL" id="VYT16435.1"/>
    </source>
</evidence>
<dbReference type="FunFam" id="1.10.287.130:FF:000001">
    <property type="entry name" value="Two-component sensor histidine kinase"/>
    <property type="match status" value="1"/>
</dbReference>
<comment type="catalytic activity">
    <reaction evidence="1">
        <text>ATP + protein L-histidine = ADP + protein N-phospho-L-histidine.</text>
        <dbReference type="EC" id="2.7.13.3"/>
    </reaction>
</comment>
<evidence type="ECO:0000256" key="4">
    <source>
        <dbReference type="ARBA" id="ARBA00022475"/>
    </source>
</evidence>
<dbReference type="InterPro" id="IPR003661">
    <property type="entry name" value="HisK_dim/P_dom"/>
</dbReference>
<keyword evidence="10" id="KW-0067">ATP-binding</keyword>
<evidence type="ECO:0000256" key="11">
    <source>
        <dbReference type="ARBA" id="ARBA00022989"/>
    </source>
</evidence>
<feature type="transmembrane region" description="Helical" evidence="14">
    <location>
        <begin position="213"/>
        <end position="230"/>
    </location>
</feature>
<feature type="transmembrane region" description="Helical" evidence="14">
    <location>
        <begin position="12"/>
        <end position="33"/>
    </location>
</feature>
<keyword evidence="9" id="KW-0418">Kinase</keyword>
<dbReference type="EMBL" id="CACRSL010000003">
    <property type="protein sequence ID" value="VYT16435.1"/>
    <property type="molecule type" value="Genomic_DNA"/>
</dbReference>
<feature type="transmembrane region" description="Helical" evidence="14">
    <location>
        <begin position="368"/>
        <end position="390"/>
    </location>
</feature>
<accession>A0A6N2UDD7</accession>
<dbReference type="PROSITE" id="PS50109">
    <property type="entry name" value="HIS_KIN"/>
    <property type="match status" value="1"/>
</dbReference>
<evidence type="ECO:0000256" key="3">
    <source>
        <dbReference type="ARBA" id="ARBA00012438"/>
    </source>
</evidence>
<keyword evidence="11 14" id="KW-1133">Transmembrane helix</keyword>
<keyword evidence="7 14" id="KW-0812">Transmembrane</keyword>
<dbReference type="SUPFAM" id="SSF55874">
    <property type="entry name" value="ATPase domain of HSP90 chaperone/DNA topoisomerase II/histidine kinase"/>
    <property type="match status" value="1"/>
</dbReference>
<keyword evidence="6 16" id="KW-0808">Transferase</keyword>
<evidence type="ECO:0000256" key="13">
    <source>
        <dbReference type="ARBA" id="ARBA00023136"/>
    </source>
</evidence>
<feature type="transmembrane region" description="Helical" evidence="14">
    <location>
        <begin position="314"/>
        <end position="333"/>
    </location>
</feature>
<dbReference type="SMART" id="SM00388">
    <property type="entry name" value="HisKA"/>
    <property type="match status" value="1"/>
</dbReference>
<keyword evidence="8" id="KW-0547">Nucleotide-binding</keyword>
<protein>
    <recommendedName>
        <fullName evidence="3">histidine kinase</fullName>
        <ecNumber evidence="3">2.7.13.3</ecNumber>
    </recommendedName>
</protein>
<name>A0A6N2UDD7_9FIRM</name>
<comment type="subcellular location">
    <subcellularLocation>
        <location evidence="2">Cell membrane</location>
        <topology evidence="2">Multi-pass membrane protein</topology>
    </subcellularLocation>
</comment>
<evidence type="ECO:0000256" key="8">
    <source>
        <dbReference type="ARBA" id="ARBA00022741"/>
    </source>
</evidence>
<dbReference type="Pfam" id="PF00512">
    <property type="entry name" value="HisKA"/>
    <property type="match status" value="1"/>
</dbReference>
<dbReference type="PANTHER" id="PTHR45528:SF1">
    <property type="entry name" value="SENSOR HISTIDINE KINASE CPXA"/>
    <property type="match status" value="1"/>
</dbReference>
<feature type="transmembrane region" description="Helical" evidence="14">
    <location>
        <begin position="282"/>
        <end position="302"/>
    </location>
</feature>
<keyword evidence="4" id="KW-1003">Cell membrane</keyword>
<dbReference type="GO" id="GO:0000155">
    <property type="term" value="F:phosphorelay sensor kinase activity"/>
    <property type="evidence" value="ECO:0007669"/>
    <property type="project" value="InterPro"/>
</dbReference>
<evidence type="ECO:0000256" key="10">
    <source>
        <dbReference type="ARBA" id="ARBA00022840"/>
    </source>
</evidence>
<keyword evidence="13 14" id="KW-0472">Membrane</keyword>
<feature type="transmembrane region" description="Helical" evidence="14">
    <location>
        <begin position="242"/>
        <end position="261"/>
    </location>
</feature>
<evidence type="ECO:0000256" key="1">
    <source>
        <dbReference type="ARBA" id="ARBA00000085"/>
    </source>
</evidence>
<evidence type="ECO:0000256" key="7">
    <source>
        <dbReference type="ARBA" id="ARBA00022692"/>
    </source>
</evidence>
<dbReference type="Gene3D" id="3.30.565.10">
    <property type="entry name" value="Histidine kinase-like ATPase, C-terminal domain"/>
    <property type="match status" value="1"/>
</dbReference>
<feature type="transmembrane region" description="Helical" evidence="14">
    <location>
        <begin position="402"/>
        <end position="419"/>
    </location>
</feature>
<keyword evidence="12" id="KW-0902">Two-component regulatory system</keyword>
<dbReference type="EC" id="2.7.13.3" evidence="3"/>
<dbReference type="Gene3D" id="1.10.287.130">
    <property type="match status" value="1"/>
</dbReference>
<evidence type="ECO:0000256" key="14">
    <source>
        <dbReference type="SAM" id="Phobius"/>
    </source>
</evidence>
<dbReference type="Pfam" id="PF02518">
    <property type="entry name" value="HATPase_c"/>
    <property type="match status" value="1"/>
</dbReference>